<dbReference type="Pfam" id="PF01584">
    <property type="entry name" value="CheW"/>
    <property type="match status" value="1"/>
</dbReference>
<sequence>MSEAISQVHDLRDDAPDKGLRERAVVDFLLFDMGAVTFALRAQQVEEVIAWRAPLPLPRADPRVMGILQDRGRIIVILSPAVAEPAATPLRIVVCRAARGYLGLPAGKTRCVAAVEVFGEPAPNAVVDTSEGAVTFLDAAHLVDASDAAPRPSAPTREAQAIWSNP</sequence>
<dbReference type="SUPFAM" id="SSF50341">
    <property type="entry name" value="CheW-like"/>
    <property type="match status" value="1"/>
</dbReference>
<accession>A0ABT5C6S2</accession>
<keyword evidence="4" id="KW-1185">Reference proteome</keyword>
<evidence type="ECO:0000313" key="4">
    <source>
        <dbReference type="Proteomes" id="UP001217485"/>
    </source>
</evidence>
<dbReference type="Gene3D" id="2.40.50.180">
    <property type="entry name" value="CheA-289, Domain 4"/>
    <property type="match status" value="1"/>
</dbReference>
<protein>
    <submittedName>
        <fullName evidence="3">Chemotaxis protein CheW</fullName>
    </submittedName>
</protein>
<evidence type="ECO:0000259" key="2">
    <source>
        <dbReference type="Pfam" id="PF01584"/>
    </source>
</evidence>
<feature type="domain" description="CheW-like" evidence="2">
    <location>
        <begin position="28"/>
        <end position="106"/>
    </location>
</feature>
<dbReference type="Proteomes" id="UP001217485">
    <property type="component" value="Unassembled WGS sequence"/>
</dbReference>
<feature type="region of interest" description="Disordered" evidence="1">
    <location>
        <begin position="147"/>
        <end position="166"/>
    </location>
</feature>
<dbReference type="RefSeq" id="WP_272097894.1">
    <property type="nucleotide sequence ID" value="NZ_JAQNDK010000002.1"/>
</dbReference>
<evidence type="ECO:0000313" key="3">
    <source>
        <dbReference type="EMBL" id="MDC0680871.1"/>
    </source>
</evidence>
<dbReference type="EMBL" id="JAQNDK010000002">
    <property type="protein sequence ID" value="MDC0680871.1"/>
    <property type="molecule type" value="Genomic_DNA"/>
</dbReference>
<evidence type="ECO:0000256" key="1">
    <source>
        <dbReference type="SAM" id="MobiDB-lite"/>
    </source>
</evidence>
<dbReference type="InterPro" id="IPR036061">
    <property type="entry name" value="CheW-like_dom_sf"/>
</dbReference>
<dbReference type="InterPro" id="IPR002545">
    <property type="entry name" value="CheW-lke_dom"/>
</dbReference>
<dbReference type="Gene3D" id="2.30.30.40">
    <property type="entry name" value="SH3 Domains"/>
    <property type="match status" value="1"/>
</dbReference>
<organism evidence="3 4">
    <name type="scientific">Sorangium atrum</name>
    <dbReference type="NCBI Taxonomy" id="2995308"/>
    <lineage>
        <taxon>Bacteria</taxon>
        <taxon>Pseudomonadati</taxon>
        <taxon>Myxococcota</taxon>
        <taxon>Polyangia</taxon>
        <taxon>Polyangiales</taxon>
        <taxon>Polyangiaceae</taxon>
        <taxon>Sorangium</taxon>
    </lineage>
</organism>
<comment type="caution">
    <text evidence="3">The sequence shown here is derived from an EMBL/GenBank/DDBJ whole genome shotgun (WGS) entry which is preliminary data.</text>
</comment>
<gene>
    <name evidence="3" type="ORF">POL72_24235</name>
</gene>
<proteinExistence type="predicted"/>
<name>A0ABT5C6S2_9BACT</name>
<reference evidence="3 4" key="1">
    <citation type="submission" date="2023-01" db="EMBL/GenBank/DDBJ databases">
        <title>Minimal conservation of predation-associated metabolite biosynthetic gene clusters underscores biosynthetic potential of Myxococcota including descriptions for ten novel species: Archangium lansinium sp. nov., Myxococcus landrumus sp. nov., Nannocystis bai.</title>
        <authorList>
            <person name="Ahearne A."/>
            <person name="Stevens C."/>
            <person name="Dowd S."/>
        </authorList>
    </citation>
    <scope>NUCLEOTIDE SEQUENCE [LARGE SCALE GENOMIC DNA]</scope>
    <source>
        <strain evidence="3 4">WIWO2</strain>
    </source>
</reference>